<feature type="chain" id="PRO_5011739738" evidence="2">
    <location>
        <begin position="25"/>
        <end position="373"/>
    </location>
</feature>
<dbReference type="Pfam" id="PF07454">
    <property type="entry name" value="SpoIIP"/>
    <property type="match status" value="1"/>
</dbReference>
<keyword evidence="1" id="KW-0812">Transmembrane</keyword>
<accession>A0A1I5RUS4</accession>
<evidence type="ECO:0000313" key="3">
    <source>
        <dbReference type="EMBL" id="SFP62268.1"/>
    </source>
</evidence>
<evidence type="ECO:0000256" key="2">
    <source>
        <dbReference type="SAM" id="SignalP"/>
    </source>
</evidence>
<organism evidence="3 4">
    <name type="scientific">Caldicoprobacter faecalis</name>
    <dbReference type="NCBI Taxonomy" id="937334"/>
    <lineage>
        <taxon>Bacteria</taxon>
        <taxon>Bacillati</taxon>
        <taxon>Bacillota</taxon>
        <taxon>Clostridia</taxon>
        <taxon>Caldicoprobacterales</taxon>
        <taxon>Caldicoprobacteraceae</taxon>
        <taxon>Caldicoprobacter</taxon>
    </lineage>
</organism>
<dbReference type="EMBL" id="FOXR01000001">
    <property type="protein sequence ID" value="SFP62268.1"/>
    <property type="molecule type" value="Genomic_DNA"/>
</dbReference>
<dbReference type="RefSeq" id="WP_025746679.1">
    <property type="nucleotide sequence ID" value="NZ_FOXR01000001.1"/>
</dbReference>
<dbReference type="NCBIfam" id="TIGR02867">
    <property type="entry name" value="spore_II_P"/>
    <property type="match status" value="1"/>
</dbReference>
<keyword evidence="1" id="KW-1133">Transmembrane helix</keyword>
<dbReference type="InterPro" id="IPR010897">
    <property type="entry name" value="Spore_II_P"/>
</dbReference>
<keyword evidence="4" id="KW-1185">Reference proteome</keyword>
<evidence type="ECO:0000313" key="4">
    <source>
        <dbReference type="Proteomes" id="UP000198577"/>
    </source>
</evidence>
<dbReference type="OrthoDB" id="1633470at2"/>
<dbReference type="STRING" id="937334.SAMN05444406_101127"/>
<reference evidence="3 4" key="1">
    <citation type="submission" date="2016-10" db="EMBL/GenBank/DDBJ databases">
        <authorList>
            <person name="de Groot N.N."/>
        </authorList>
    </citation>
    <scope>NUCLEOTIDE SEQUENCE [LARGE SCALE GENOMIC DNA]</scope>
    <source>
        <strain evidence="3 4">DSM 20678</strain>
    </source>
</reference>
<evidence type="ECO:0000256" key="1">
    <source>
        <dbReference type="SAM" id="Phobius"/>
    </source>
</evidence>
<dbReference type="Proteomes" id="UP000198577">
    <property type="component" value="Unassembled WGS sequence"/>
</dbReference>
<sequence>MRKLAPLFLVVILLLTTSIYPVNADDWYQSEPDHFTVYLPDGTVLFKIGMRVYVDDEYISQDNKKYRIIKVDVSDKTAIAEFVEDVELPDVSDISFNSYIPTLAQNENRTIGIYCTHSDESYLPSDGSASIRANGGILDVAKKLGEEFENRGVKTVVNTTPHDPHDAGAYRRSRRTAFKIIKDHSPAALFDVHRDSVPKEEYITRLNGKEITRIRIVVGRSNQNREVNESFAYRIKAVADKRYPGLIKDIFMGKGNYNQELHPRSLLLEFGTYNHMKERALRATSFFAEVADIALFGGTVRNEETRQKEKVPQLAKENTGAGKGILFLFLFVIFGGGAFFFLSYGKEEAWEKIQAAKNLVLAIKESIASLFRK</sequence>
<protein>
    <submittedName>
        <fullName evidence="3">Stage II sporulation protein P</fullName>
    </submittedName>
</protein>
<feature type="signal peptide" evidence="2">
    <location>
        <begin position="1"/>
        <end position="24"/>
    </location>
</feature>
<gene>
    <name evidence="3" type="ORF">SAMN05444406_101127</name>
</gene>
<name>A0A1I5RUS4_9FIRM</name>
<keyword evidence="2" id="KW-0732">Signal</keyword>
<proteinExistence type="predicted"/>
<keyword evidence="1" id="KW-0472">Membrane</keyword>
<dbReference type="AlphaFoldDB" id="A0A1I5RUS4"/>
<feature type="transmembrane region" description="Helical" evidence="1">
    <location>
        <begin position="324"/>
        <end position="344"/>
    </location>
</feature>